<evidence type="ECO:0000259" key="2">
    <source>
        <dbReference type="Pfam" id="PF07727"/>
    </source>
</evidence>
<proteinExistence type="predicted"/>
<dbReference type="SUPFAM" id="SSF56672">
    <property type="entry name" value="DNA/RNA polymerases"/>
    <property type="match status" value="1"/>
</dbReference>
<accession>A0AA38SJV7</accession>
<reference evidence="3" key="1">
    <citation type="submission" date="2023-03" db="EMBL/GenBank/DDBJ databases">
        <title>Chromosome-scale reference genome and RAD-based genetic map of yellow starthistle (Centaurea solstitialis) reveal putative structural variation and QTLs associated with invader traits.</title>
        <authorList>
            <person name="Reatini B."/>
            <person name="Cang F.A."/>
            <person name="Jiang Q."/>
            <person name="Mckibben M.T.W."/>
            <person name="Barker M.S."/>
            <person name="Rieseberg L.H."/>
            <person name="Dlugosch K.M."/>
        </authorList>
    </citation>
    <scope>NUCLEOTIDE SEQUENCE</scope>
    <source>
        <strain evidence="3">CAN-66</strain>
        <tissue evidence="3">Leaf</tissue>
    </source>
</reference>
<dbReference type="EMBL" id="JARYMX010000006">
    <property type="protein sequence ID" value="KAJ9544079.1"/>
    <property type="molecule type" value="Genomic_DNA"/>
</dbReference>
<evidence type="ECO:0000313" key="3">
    <source>
        <dbReference type="EMBL" id="KAJ9544079.1"/>
    </source>
</evidence>
<dbReference type="PANTHER" id="PTHR11439:SF495">
    <property type="entry name" value="REVERSE TRANSCRIPTASE, RNA-DEPENDENT DNA POLYMERASE-RELATED"/>
    <property type="match status" value="1"/>
</dbReference>
<keyword evidence="4" id="KW-1185">Reference proteome</keyword>
<feature type="compositionally biased region" description="Basic residues" evidence="1">
    <location>
        <begin position="745"/>
        <end position="754"/>
    </location>
</feature>
<dbReference type="PANTHER" id="PTHR11439">
    <property type="entry name" value="GAG-POL-RELATED RETROTRANSPOSON"/>
    <property type="match status" value="1"/>
</dbReference>
<evidence type="ECO:0000313" key="4">
    <source>
        <dbReference type="Proteomes" id="UP001172457"/>
    </source>
</evidence>
<dbReference type="InterPro" id="IPR043502">
    <property type="entry name" value="DNA/RNA_pol_sf"/>
</dbReference>
<feature type="compositionally biased region" description="Basic and acidic residues" evidence="1">
    <location>
        <begin position="674"/>
        <end position="694"/>
    </location>
</feature>
<name>A0AA38SJV7_9ASTR</name>
<dbReference type="Proteomes" id="UP001172457">
    <property type="component" value="Chromosome 6"/>
</dbReference>
<feature type="region of interest" description="Disordered" evidence="1">
    <location>
        <begin position="645"/>
        <end position="761"/>
    </location>
</feature>
<feature type="compositionally biased region" description="Basic residues" evidence="1">
    <location>
        <begin position="706"/>
        <end position="716"/>
    </location>
</feature>
<protein>
    <recommendedName>
        <fullName evidence="2">Reverse transcriptase Ty1/copia-type domain-containing protein</fullName>
    </recommendedName>
</protein>
<gene>
    <name evidence="3" type="ORF">OSB04_023786</name>
</gene>
<dbReference type="AlphaFoldDB" id="A0AA38SJV7"/>
<dbReference type="Pfam" id="PF07727">
    <property type="entry name" value="RVT_2"/>
    <property type="match status" value="1"/>
</dbReference>
<organism evidence="3 4">
    <name type="scientific">Centaurea solstitialis</name>
    <name type="common">yellow star-thistle</name>
    <dbReference type="NCBI Taxonomy" id="347529"/>
    <lineage>
        <taxon>Eukaryota</taxon>
        <taxon>Viridiplantae</taxon>
        <taxon>Streptophyta</taxon>
        <taxon>Embryophyta</taxon>
        <taxon>Tracheophyta</taxon>
        <taxon>Spermatophyta</taxon>
        <taxon>Magnoliopsida</taxon>
        <taxon>eudicotyledons</taxon>
        <taxon>Gunneridae</taxon>
        <taxon>Pentapetalae</taxon>
        <taxon>asterids</taxon>
        <taxon>campanulids</taxon>
        <taxon>Asterales</taxon>
        <taxon>Asteraceae</taxon>
        <taxon>Carduoideae</taxon>
        <taxon>Cardueae</taxon>
        <taxon>Centaureinae</taxon>
        <taxon>Centaurea</taxon>
    </lineage>
</organism>
<feature type="domain" description="Reverse transcriptase Ty1/copia-type" evidence="2">
    <location>
        <begin position="1"/>
        <end position="163"/>
    </location>
</feature>
<dbReference type="InterPro" id="IPR013103">
    <property type="entry name" value="RVT_2"/>
</dbReference>
<sequence>MDVKSAFLNGKLKEEVYVKQPLGFHSEKYPNHVYFLDKAMYGIKQAPRAWYEWLSTFLLSHNFHRGTTDITLFYKNVHKNILLVQIYVDNIIFGSTDISPCKEFELLMQNEFEMSMMGKLIFFLGLQVKKSSEGIFINQAKYIQELLKKYKLAEVTPIRTPMASGLKLHKDLSGTSVDSKLYRDMIGSLMYLTTSRPNIMFSTCICARYQSDPKESHMHAVKRILRYLKKTPSLGLWYPLHSGFDLLAYTDSNYGGCQVDRKSTSGSCHFLGGKLVSWSSKKHNCVSTSTAEAESVTAASCCSQALWMQTQLRDYGYTFDKIPILCDNKSAIAISENPINFYILFLVLSEILQRIPSFLRSSLPTKPATLFTISSQTPAQAATSTGSATGNSENHPHDVEVNQSQAQTTHGISFQRNRFENITLVLRNHPLYFALTARVEVPETYLTQFLLSAYVCNIEDEGLSIVGYTADSKGKKMISLSMNVNDLRSTLQLEELSEYDDTPTNEEMIEFLNFLSYTPDDNLPLIKRGDFRRKGLPPLWNMLFSILNSCLNGKVATQTSARSSKSKKGDGHPPNLVLQRFFGLVFYNILKEKLPWNPSDKGSPMAKLFPFKSFKPTVQKKGYAQERPMSHAMIMLLQKEHRNAYRSSYRSPKPVPGTPLRIGKPKEHRHRKTSERDEGEKAVDSEMNEPRLPVEVESSPPQKTEKPKKKKAKKPKVVATEEPSKAQKKRSRDQTAGVSDTPVVKKAKKSKKKSQNPLYRL</sequence>
<comment type="caution">
    <text evidence="3">The sequence shown here is derived from an EMBL/GenBank/DDBJ whole genome shotgun (WGS) entry which is preliminary data.</text>
</comment>
<evidence type="ECO:0000256" key="1">
    <source>
        <dbReference type="SAM" id="MobiDB-lite"/>
    </source>
</evidence>
<dbReference type="CDD" id="cd09272">
    <property type="entry name" value="RNase_HI_RT_Ty1"/>
    <property type="match status" value="1"/>
</dbReference>